<evidence type="ECO:0000313" key="2">
    <source>
        <dbReference type="EMBL" id="CAB4991278.1"/>
    </source>
</evidence>
<accession>A0A6J7NFH6</accession>
<dbReference type="GO" id="GO:0008830">
    <property type="term" value="F:dTDP-4-dehydrorhamnose 3,5-epimerase activity"/>
    <property type="evidence" value="ECO:0007669"/>
    <property type="project" value="InterPro"/>
</dbReference>
<reference evidence="2" key="1">
    <citation type="submission" date="2020-05" db="EMBL/GenBank/DDBJ databases">
        <authorList>
            <person name="Chiriac C."/>
            <person name="Salcher M."/>
            <person name="Ghai R."/>
            <person name="Kavagutti S V."/>
        </authorList>
    </citation>
    <scope>NUCLEOTIDE SEQUENCE</scope>
</reference>
<dbReference type="GO" id="GO:0019305">
    <property type="term" value="P:dTDP-rhamnose biosynthetic process"/>
    <property type="evidence" value="ECO:0007669"/>
    <property type="project" value="TreeGrafter"/>
</dbReference>
<dbReference type="InterPro" id="IPR011051">
    <property type="entry name" value="RmlC_Cupin_sf"/>
</dbReference>
<dbReference type="PANTHER" id="PTHR21047">
    <property type="entry name" value="DTDP-6-DEOXY-D-GLUCOSE-3,5 EPIMERASE"/>
    <property type="match status" value="1"/>
</dbReference>
<dbReference type="PANTHER" id="PTHR21047:SF2">
    <property type="entry name" value="THYMIDINE DIPHOSPHO-4-KETO-RHAMNOSE 3,5-EPIMERASE"/>
    <property type="match status" value="1"/>
</dbReference>
<dbReference type="EMBL" id="CAFBON010000111">
    <property type="protein sequence ID" value="CAB4991278.1"/>
    <property type="molecule type" value="Genomic_DNA"/>
</dbReference>
<dbReference type="GO" id="GO:0000271">
    <property type="term" value="P:polysaccharide biosynthetic process"/>
    <property type="evidence" value="ECO:0007669"/>
    <property type="project" value="TreeGrafter"/>
</dbReference>
<evidence type="ECO:0000313" key="1">
    <source>
        <dbReference type="EMBL" id="CAB4792602.1"/>
    </source>
</evidence>
<dbReference type="InterPro" id="IPR014710">
    <property type="entry name" value="RmlC-like_jellyroll"/>
</dbReference>
<dbReference type="InterPro" id="IPR000888">
    <property type="entry name" value="RmlC-like"/>
</dbReference>
<name>A0A6J7NFH6_9ZZZZ</name>
<dbReference type="Pfam" id="PF00908">
    <property type="entry name" value="dTDP_sugar_isom"/>
    <property type="match status" value="1"/>
</dbReference>
<organism evidence="2">
    <name type="scientific">freshwater metagenome</name>
    <dbReference type="NCBI Taxonomy" id="449393"/>
    <lineage>
        <taxon>unclassified sequences</taxon>
        <taxon>metagenomes</taxon>
        <taxon>ecological metagenomes</taxon>
    </lineage>
</organism>
<dbReference type="Gene3D" id="2.60.120.10">
    <property type="entry name" value="Jelly Rolls"/>
    <property type="match status" value="1"/>
</dbReference>
<sequence>MLPSEPLGAGFPLGVERVELTTHRDDRGSFAEVYRPSWPVSPAPAQWGLTLSKANTLRGMHVHLEKHDYVVVVSGQMFLGLHDLRPDSRTYRTAAAIVLDGEDWCAVRIPPGVAHGFYFGETATVLLGTSHEWSAADEMGCRWDDPALGVSWPCSAPILSERDRTTGSYTALEAELTKKA</sequence>
<dbReference type="AlphaFoldDB" id="A0A6J7NFH6"/>
<protein>
    <submittedName>
        <fullName evidence="2">Unannotated protein</fullName>
    </submittedName>
</protein>
<proteinExistence type="predicted"/>
<dbReference type="EMBL" id="CAFAAJ010000017">
    <property type="protein sequence ID" value="CAB4792602.1"/>
    <property type="molecule type" value="Genomic_DNA"/>
</dbReference>
<dbReference type="SUPFAM" id="SSF51182">
    <property type="entry name" value="RmlC-like cupins"/>
    <property type="match status" value="1"/>
</dbReference>
<dbReference type="GO" id="GO:0005829">
    <property type="term" value="C:cytosol"/>
    <property type="evidence" value="ECO:0007669"/>
    <property type="project" value="TreeGrafter"/>
</dbReference>
<gene>
    <name evidence="1" type="ORF">UFOPK3001_00401</name>
    <name evidence="2" type="ORF">UFOPK3954_01177</name>
</gene>